<name>A0A166XXR9_METRR</name>
<organism evidence="1 2">
    <name type="scientific">Metarhizium rileyi (strain RCEF 4871)</name>
    <name type="common">Nomuraea rileyi</name>
    <dbReference type="NCBI Taxonomy" id="1649241"/>
    <lineage>
        <taxon>Eukaryota</taxon>
        <taxon>Fungi</taxon>
        <taxon>Dikarya</taxon>
        <taxon>Ascomycota</taxon>
        <taxon>Pezizomycotina</taxon>
        <taxon>Sordariomycetes</taxon>
        <taxon>Hypocreomycetidae</taxon>
        <taxon>Hypocreales</taxon>
        <taxon>Clavicipitaceae</taxon>
        <taxon>Metarhizium</taxon>
    </lineage>
</organism>
<evidence type="ECO:0000313" key="2">
    <source>
        <dbReference type="Proteomes" id="UP000243498"/>
    </source>
</evidence>
<accession>A0A166XXR9</accession>
<keyword evidence="2" id="KW-1185">Reference proteome</keyword>
<dbReference type="OrthoDB" id="4733042at2759"/>
<reference evidence="1 2" key="1">
    <citation type="journal article" date="2016" name="Genome Biol. Evol.">
        <title>Divergent and convergent evolution of fungal pathogenicity.</title>
        <authorList>
            <person name="Shang Y."/>
            <person name="Xiao G."/>
            <person name="Zheng P."/>
            <person name="Cen K."/>
            <person name="Zhan S."/>
            <person name="Wang C."/>
        </authorList>
    </citation>
    <scope>NUCLEOTIDE SEQUENCE [LARGE SCALE GENOMIC DNA]</scope>
    <source>
        <strain evidence="1 2">RCEF 4871</strain>
    </source>
</reference>
<dbReference type="Proteomes" id="UP000243498">
    <property type="component" value="Unassembled WGS sequence"/>
</dbReference>
<comment type="caution">
    <text evidence="1">The sequence shown here is derived from an EMBL/GenBank/DDBJ whole genome shotgun (WGS) entry which is preliminary data.</text>
</comment>
<evidence type="ECO:0000313" key="1">
    <source>
        <dbReference type="EMBL" id="OAA36310.1"/>
    </source>
</evidence>
<sequence length="201" mass="23019">MIEASTLETQVKGFIRDRNQRIERLANRRKRGKQVKPSGQFITSVSLQDIRKQQAETIAVETKKEHWRQLRSTQSILKQEMEKVKAKWRLDKKHTIDGRRNGPTLSQAGPYDQVVNSDNTVQLNLRGFNDDDNDDIDDAANTQEATQYDENTPGCVLRSSPPASPCLQRHTLNEGVRPWDTIQQHIKEFRASKAAKARQDA</sequence>
<protein>
    <submittedName>
        <fullName evidence="1">Uncharacterized protein</fullName>
    </submittedName>
</protein>
<dbReference type="AlphaFoldDB" id="A0A166XXR9"/>
<dbReference type="EMBL" id="AZHC01000036">
    <property type="protein sequence ID" value="OAA36310.1"/>
    <property type="molecule type" value="Genomic_DNA"/>
</dbReference>
<gene>
    <name evidence="1" type="ORF">NOR_07655</name>
</gene>
<proteinExistence type="predicted"/>